<reference evidence="6 7" key="1">
    <citation type="journal article" date="2016" name="Environ. Microbiol.">
        <title>Genomic resolution of a cold subsurface aquifer community provides metabolic insights for novel microbes adapted to high CO concentrations.</title>
        <authorList>
            <person name="Probst A.J."/>
            <person name="Castelle C.J."/>
            <person name="Singh A."/>
            <person name="Brown C.T."/>
            <person name="Anantharaman K."/>
            <person name="Sharon I."/>
            <person name="Hug L.A."/>
            <person name="Burstein D."/>
            <person name="Emerson J.B."/>
            <person name="Thomas B.C."/>
            <person name="Banfield J.F."/>
        </authorList>
    </citation>
    <scope>NUCLEOTIDE SEQUENCE [LARGE SCALE GENOMIC DNA]</scope>
    <source>
        <strain evidence="6">CG1_02_37_44</strain>
    </source>
</reference>
<dbReference type="Proteomes" id="UP000183192">
    <property type="component" value="Unassembled WGS sequence"/>
</dbReference>
<evidence type="ECO:0000313" key="6">
    <source>
        <dbReference type="EMBL" id="OIO07304.1"/>
    </source>
</evidence>
<dbReference type="GO" id="GO:0016020">
    <property type="term" value="C:membrane"/>
    <property type="evidence" value="ECO:0007669"/>
    <property type="project" value="UniProtKB-SubCell"/>
</dbReference>
<gene>
    <name evidence="6" type="ORF">AUJ27_02720</name>
</gene>
<feature type="transmembrane region" description="Helical" evidence="5">
    <location>
        <begin position="7"/>
        <end position="26"/>
    </location>
</feature>
<dbReference type="EMBL" id="MNUU01000051">
    <property type="protein sequence ID" value="OIO07304.1"/>
    <property type="molecule type" value="Genomic_DNA"/>
</dbReference>
<dbReference type="PANTHER" id="PTHR37306">
    <property type="entry name" value="COLICIN V PRODUCTION PROTEIN"/>
    <property type="match status" value="1"/>
</dbReference>
<dbReference type="STRING" id="1805146.AUJ27_02720"/>
<evidence type="ECO:0000256" key="5">
    <source>
        <dbReference type="SAM" id="Phobius"/>
    </source>
</evidence>
<feature type="transmembrane region" description="Helical" evidence="5">
    <location>
        <begin position="66"/>
        <end position="86"/>
    </location>
</feature>
<sequence>MISIFDVILLILLSGFIFYGFFFGLIRTIGSLVGVIAAAFLASRFYLEFFGYFVKFFFGYNNLGKVLSFLILFSLITKVVSFLFSLLDKVFGLLSIIPFLKTINRLAGAIFGFIEGALALGLILYVSSRYALINTLFGSWMANSQLAPFFLKVANLITPLLPEVLKKLQSLI</sequence>
<keyword evidence="3 5" id="KW-1133">Transmembrane helix</keyword>
<accession>A0A1J4T732</accession>
<protein>
    <recommendedName>
        <fullName evidence="8">Colicin V production protein</fullName>
    </recommendedName>
</protein>
<evidence type="ECO:0000256" key="4">
    <source>
        <dbReference type="ARBA" id="ARBA00023136"/>
    </source>
</evidence>
<dbReference type="InterPro" id="IPR003825">
    <property type="entry name" value="Colicin-V_CvpA"/>
</dbReference>
<dbReference type="GO" id="GO:0009403">
    <property type="term" value="P:toxin biosynthetic process"/>
    <property type="evidence" value="ECO:0007669"/>
    <property type="project" value="InterPro"/>
</dbReference>
<keyword evidence="2 5" id="KW-0812">Transmembrane</keyword>
<evidence type="ECO:0000256" key="2">
    <source>
        <dbReference type="ARBA" id="ARBA00022692"/>
    </source>
</evidence>
<dbReference type="Pfam" id="PF02674">
    <property type="entry name" value="Colicin_V"/>
    <property type="match status" value="1"/>
</dbReference>
<comment type="caution">
    <text evidence="6">The sequence shown here is derived from an EMBL/GenBank/DDBJ whole genome shotgun (WGS) entry which is preliminary data.</text>
</comment>
<name>A0A1J4T732_9BACT</name>
<organism evidence="6 7">
    <name type="scientific">Candidatus Falkowbacteria bacterium CG1_02_37_44</name>
    <dbReference type="NCBI Taxonomy" id="1805146"/>
    <lineage>
        <taxon>Bacteria</taxon>
        <taxon>Candidatus Falkowiibacteriota</taxon>
    </lineage>
</organism>
<feature type="transmembrane region" description="Helical" evidence="5">
    <location>
        <begin position="106"/>
        <end position="126"/>
    </location>
</feature>
<evidence type="ECO:0008006" key="8">
    <source>
        <dbReference type="Google" id="ProtNLM"/>
    </source>
</evidence>
<evidence type="ECO:0000313" key="7">
    <source>
        <dbReference type="Proteomes" id="UP000183192"/>
    </source>
</evidence>
<proteinExistence type="predicted"/>
<dbReference type="AlphaFoldDB" id="A0A1J4T732"/>
<evidence type="ECO:0000256" key="1">
    <source>
        <dbReference type="ARBA" id="ARBA00004141"/>
    </source>
</evidence>
<feature type="transmembrane region" description="Helical" evidence="5">
    <location>
        <begin position="32"/>
        <end position="54"/>
    </location>
</feature>
<keyword evidence="4 5" id="KW-0472">Membrane</keyword>
<dbReference type="PANTHER" id="PTHR37306:SF1">
    <property type="entry name" value="COLICIN V PRODUCTION PROTEIN"/>
    <property type="match status" value="1"/>
</dbReference>
<evidence type="ECO:0000256" key="3">
    <source>
        <dbReference type="ARBA" id="ARBA00022989"/>
    </source>
</evidence>
<comment type="subcellular location">
    <subcellularLocation>
        <location evidence="1">Membrane</location>
        <topology evidence="1">Multi-pass membrane protein</topology>
    </subcellularLocation>
</comment>